<dbReference type="InterPro" id="IPR045865">
    <property type="entry name" value="ACT-like_dom_sf"/>
</dbReference>
<dbReference type="InterPro" id="IPR002912">
    <property type="entry name" value="ACT_dom"/>
</dbReference>
<dbReference type="SUPFAM" id="SSF55021">
    <property type="entry name" value="ACT-like"/>
    <property type="match status" value="1"/>
</dbReference>
<dbReference type="NCBIfam" id="NF003361">
    <property type="entry name" value="PRK04435.1"/>
    <property type="match status" value="1"/>
</dbReference>
<evidence type="ECO:0000313" key="3">
    <source>
        <dbReference type="EMBL" id="MCI0182817.1"/>
    </source>
</evidence>
<dbReference type="Proteomes" id="UP001139263">
    <property type="component" value="Unassembled WGS sequence"/>
</dbReference>
<evidence type="ECO:0000313" key="4">
    <source>
        <dbReference type="Proteomes" id="UP001139263"/>
    </source>
</evidence>
<comment type="caution">
    <text evidence="3">The sequence shown here is derived from an EMBL/GenBank/DDBJ whole genome shotgun (WGS) entry which is preliminary data.</text>
</comment>
<dbReference type="InterPro" id="IPR008310">
    <property type="entry name" value="UPF0735_ACT_dom-cont"/>
</dbReference>
<feature type="domain" description="ACT" evidence="2">
    <location>
        <begin position="73"/>
        <end position="148"/>
    </location>
</feature>
<dbReference type="AlphaFoldDB" id="A0A9X2ADZ5"/>
<organism evidence="3 4">
    <name type="scientific">Sulfoacidibacillus ferrooxidans</name>
    <dbReference type="NCBI Taxonomy" id="2005001"/>
    <lineage>
        <taxon>Bacteria</taxon>
        <taxon>Bacillati</taxon>
        <taxon>Bacillota</taxon>
        <taxon>Bacilli</taxon>
        <taxon>Bacillales</taxon>
        <taxon>Alicyclobacillaceae</taxon>
        <taxon>Sulfoacidibacillus</taxon>
    </lineage>
</organism>
<evidence type="ECO:0000259" key="2">
    <source>
        <dbReference type="PROSITE" id="PS51671"/>
    </source>
</evidence>
<dbReference type="EMBL" id="JALBUF010000002">
    <property type="protein sequence ID" value="MCI0182817.1"/>
    <property type="molecule type" value="Genomic_DNA"/>
</dbReference>
<comment type="similarity">
    <text evidence="1">Belongs to the UPF0735 family.</text>
</comment>
<sequence>MNSMAEDSYYLIAYSHLPDVIKRTIQVADFLKRQPRSSVSDAVRAVGISRSAYYKYKDAAKPFHAVMQGQIVTIALTLKHHSGSLSEVLNTLAVQRANILTINQSLPLQGSATVILSIETRELRAELEETLQLLRGLDGVSQVMIVGQG</sequence>
<protein>
    <recommendedName>
        <fullName evidence="1">UPF0735 ACT domain-containing protein MM817_01086</fullName>
    </recommendedName>
</protein>
<dbReference type="PIRSF" id="PIRSF025624">
    <property type="entry name" value="ACT_PheB"/>
    <property type="match status" value="1"/>
</dbReference>
<keyword evidence="4" id="KW-1185">Reference proteome</keyword>
<gene>
    <name evidence="3" type="ORF">MM817_01086</name>
</gene>
<proteinExistence type="inferred from homology"/>
<accession>A0A9X2ADZ5</accession>
<evidence type="ECO:0000256" key="1">
    <source>
        <dbReference type="HAMAP-Rule" id="MF_00707"/>
    </source>
</evidence>
<name>A0A9X2ADZ5_9BACL</name>
<dbReference type="Gene3D" id="3.30.70.260">
    <property type="match status" value="1"/>
</dbReference>
<dbReference type="HAMAP" id="MF_00707">
    <property type="entry name" value="UPF0735"/>
    <property type="match status" value="1"/>
</dbReference>
<dbReference type="PROSITE" id="PS51671">
    <property type="entry name" value="ACT"/>
    <property type="match status" value="1"/>
</dbReference>
<reference evidence="3" key="1">
    <citation type="submission" date="2022-03" db="EMBL/GenBank/DDBJ databases">
        <title>Draft Genome Sequence of Firmicute Strain S0AB, a Heterotrophic Iron/Sulfur-Oxidizing Extreme Acidophile.</title>
        <authorList>
            <person name="Vergara E."/>
            <person name="Pakostova E."/>
            <person name="Johnson D.B."/>
            <person name="Holmes D.S."/>
        </authorList>
    </citation>
    <scope>NUCLEOTIDE SEQUENCE</scope>
    <source>
        <strain evidence="3">S0AB</strain>
    </source>
</reference>